<keyword evidence="3" id="KW-0436">Ligase</keyword>
<feature type="compositionally biased region" description="Low complexity" evidence="1">
    <location>
        <begin position="93"/>
        <end position="122"/>
    </location>
</feature>
<reference evidence="3 4" key="1">
    <citation type="submission" date="2018-08" db="EMBL/GenBank/DDBJ databases">
        <title>Genome Sequence of Clavibacter michiganensis Subspecies type strains, and the Atypical Peach-Colored Strains Isolated from Tomato.</title>
        <authorList>
            <person name="Osdaghi E."/>
            <person name="Portier P."/>
            <person name="Briand M."/>
            <person name="Jacques M.-A."/>
        </authorList>
    </citation>
    <scope>NUCLEOTIDE SEQUENCE [LARGE SCALE GENOMIC DNA]</scope>
    <source>
        <strain evidence="3 4">CFBP 6488</strain>
    </source>
</reference>
<dbReference type="AlphaFoldDB" id="A0A399PIH8"/>
<dbReference type="SUPFAM" id="SSF52113">
    <property type="entry name" value="BRCT domain"/>
    <property type="match status" value="1"/>
</dbReference>
<sequence>GHPGPGAAAAAGGVLAGLTVVATGSLEGYTREGALEAIMAAGGKAGSSVSKKTHYVAAGPGAGSKLGKAEALGVRIIDAAEFRLLVEEGPDAIALPDADPAPNAAAAEPAPDGEIAEATTPAPKRPRKRKTPAEADPATATDAAAEPGDPAITP</sequence>
<feature type="compositionally biased region" description="Low complexity" evidence="1">
    <location>
        <begin position="134"/>
        <end position="154"/>
    </location>
</feature>
<proteinExistence type="predicted"/>
<protein>
    <submittedName>
        <fullName evidence="3">NAD-dependent DNA ligase LigA</fullName>
    </submittedName>
</protein>
<evidence type="ECO:0000313" key="3">
    <source>
        <dbReference type="EMBL" id="RIJ05479.1"/>
    </source>
</evidence>
<comment type="caution">
    <text evidence="3">The sequence shown here is derived from an EMBL/GenBank/DDBJ whole genome shotgun (WGS) entry which is preliminary data.</text>
</comment>
<gene>
    <name evidence="3" type="ORF">DZF93_17350</name>
</gene>
<evidence type="ECO:0000313" key="4">
    <source>
        <dbReference type="Proteomes" id="UP000266634"/>
    </source>
</evidence>
<dbReference type="InterPro" id="IPR036420">
    <property type="entry name" value="BRCT_dom_sf"/>
</dbReference>
<feature type="non-terminal residue" evidence="3">
    <location>
        <position position="1"/>
    </location>
</feature>
<accession>A0A399PIH8</accession>
<feature type="domain" description="BRCT" evidence="2">
    <location>
        <begin position="10"/>
        <end position="88"/>
    </location>
</feature>
<dbReference type="EMBL" id="QWEA01001159">
    <property type="protein sequence ID" value="RIJ05479.1"/>
    <property type="molecule type" value="Genomic_DNA"/>
</dbReference>
<evidence type="ECO:0000256" key="1">
    <source>
        <dbReference type="SAM" id="MobiDB-lite"/>
    </source>
</evidence>
<organism evidence="3 4">
    <name type="scientific">Clavibacter michiganensis subsp. insidiosus</name>
    <dbReference type="NCBI Taxonomy" id="33014"/>
    <lineage>
        <taxon>Bacteria</taxon>
        <taxon>Bacillati</taxon>
        <taxon>Actinomycetota</taxon>
        <taxon>Actinomycetes</taxon>
        <taxon>Micrococcales</taxon>
        <taxon>Microbacteriaceae</taxon>
        <taxon>Clavibacter</taxon>
    </lineage>
</organism>
<dbReference type="Proteomes" id="UP000266634">
    <property type="component" value="Unassembled WGS sequence"/>
</dbReference>
<dbReference type="Gene3D" id="3.40.50.10190">
    <property type="entry name" value="BRCT domain"/>
    <property type="match status" value="1"/>
</dbReference>
<feature type="region of interest" description="Disordered" evidence="1">
    <location>
        <begin position="93"/>
        <end position="154"/>
    </location>
</feature>
<dbReference type="SMART" id="SM00292">
    <property type="entry name" value="BRCT"/>
    <property type="match status" value="1"/>
</dbReference>
<evidence type="ECO:0000259" key="2">
    <source>
        <dbReference type="PROSITE" id="PS50172"/>
    </source>
</evidence>
<dbReference type="InterPro" id="IPR001357">
    <property type="entry name" value="BRCT_dom"/>
</dbReference>
<dbReference type="GO" id="GO:0016874">
    <property type="term" value="F:ligase activity"/>
    <property type="evidence" value="ECO:0007669"/>
    <property type="project" value="UniProtKB-KW"/>
</dbReference>
<dbReference type="CDD" id="cd17748">
    <property type="entry name" value="BRCT_DNA_ligase_like"/>
    <property type="match status" value="1"/>
</dbReference>
<name>A0A399PIH8_9MICO</name>
<dbReference type="PROSITE" id="PS50172">
    <property type="entry name" value="BRCT"/>
    <property type="match status" value="1"/>
</dbReference>
<dbReference type="Pfam" id="PF00533">
    <property type="entry name" value="BRCT"/>
    <property type="match status" value="1"/>
</dbReference>